<proteinExistence type="predicted"/>
<dbReference type="RefSeq" id="WP_301161252.1">
    <property type="nucleotide sequence ID" value="NZ_JAUHTC010000020.1"/>
</dbReference>
<evidence type="ECO:0008006" key="3">
    <source>
        <dbReference type="Google" id="ProtNLM"/>
    </source>
</evidence>
<dbReference type="Proteomes" id="UP001172687">
    <property type="component" value="Unassembled WGS sequence"/>
</dbReference>
<evidence type="ECO:0000313" key="1">
    <source>
        <dbReference type="EMBL" id="MDN4517110.1"/>
    </source>
</evidence>
<reference evidence="1" key="1">
    <citation type="submission" date="2023-07" db="EMBL/GenBank/DDBJ databases">
        <title>Degradation of tert-butanol by M. austroafricanum TBA100.</title>
        <authorList>
            <person name="Helbich S."/>
            <person name="Vainshtein Y."/>
        </authorList>
    </citation>
    <scope>NUCLEOTIDE SEQUENCE</scope>
    <source>
        <strain evidence="1">TBA100</strain>
    </source>
</reference>
<protein>
    <recommendedName>
        <fullName evidence="3">MarR family transcriptional regulator</fullName>
    </recommendedName>
</protein>
<evidence type="ECO:0000313" key="2">
    <source>
        <dbReference type="Proteomes" id="UP001172687"/>
    </source>
</evidence>
<name>A0ABT8H8L6_MYCAO</name>
<organism evidence="1 2">
    <name type="scientific">Mycolicibacterium austroafricanum</name>
    <name type="common">Mycobacterium austroafricanum</name>
    <dbReference type="NCBI Taxonomy" id="39687"/>
    <lineage>
        <taxon>Bacteria</taxon>
        <taxon>Bacillati</taxon>
        <taxon>Actinomycetota</taxon>
        <taxon>Actinomycetes</taxon>
        <taxon>Mycobacteriales</taxon>
        <taxon>Mycobacteriaceae</taxon>
        <taxon>Mycolicibacterium</taxon>
    </lineage>
</organism>
<dbReference type="EMBL" id="JAUHTC010000020">
    <property type="protein sequence ID" value="MDN4517110.1"/>
    <property type="molecule type" value="Genomic_DNA"/>
</dbReference>
<sequence>MATTTTSTAQLTALLDALGECASSHDKPDLRAATGLAADIGKIAVSGDEPDVRGTQSALGALRGSLGEGTPAQYLQSVNGQVFLAGALWALSTVLDRRLDSIGEQRAASQHHTRKEQISQLVSVALIENAAVSPSELLNLKLRDGSNVRRDELSRTFSIFVQNGWAHVVSGDQGRKKFFAATPAGRDALSQGTTVEGVYATPP</sequence>
<comment type="caution">
    <text evidence="1">The sequence shown here is derived from an EMBL/GenBank/DDBJ whole genome shotgun (WGS) entry which is preliminary data.</text>
</comment>
<accession>A0ABT8H8L6</accession>
<gene>
    <name evidence="1" type="ORF">QYF68_04630</name>
</gene>
<keyword evidence="2" id="KW-1185">Reference proteome</keyword>